<evidence type="ECO:0000313" key="4">
    <source>
        <dbReference type="Proteomes" id="UP000509626"/>
    </source>
</evidence>
<feature type="region of interest" description="Disordered" evidence="1">
    <location>
        <begin position="61"/>
        <end position="83"/>
    </location>
</feature>
<protein>
    <submittedName>
        <fullName evidence="3">Uncharacterized protein</fullName>
    </submittedName>
</protein>
<dbReference type="GeneID" id="56037965"/>
<evidence type="ECO:0000256" key="2">
    <source>
        <dbReference type="SAM" id="Phobius"/>
    </source>
</evidence>
<keyword evidence="2" id="KW-1133">Transmembrane helix</keyword>
<keyword evidence="4" id="KW-1185">Reference proteome</keyword>
<feature type="transmembrane region" description="Helical" evidence="2">
    <location>
        <begin position="7"/>
        <end position="25"/>
    </location>
</feature>
<gene>
    <name evidence="3" type="ORF">HUG12_10860</name>
</gene>
<evidence type="ECO:0000256" key="1">
    <source>
        <dbReference type="SAM" id="MobiDB-lite"/>
    </source>
</evidence>
<reference evidence="3 4" key="1">
    <citation type="submission" date="2020-06" db="EMBL/GenBank/DDBJ databases">
        <title>NJ-3-1, isolated from saline soil.</title>
        <authorList>
            <person name="Cui H.L."/>
            <person name="Shi X."/>
        </authorList>
    </citation>
    <scope>NUCLEOTIDE SEQUENCE [LARGE SCALE GENOMIC DNA]</scope>
    <source>
        <strain evidence="3 4">NJ-3-1</strain>
    </source>
</reference>
<proteinExistence type="predicted"/>
<sequence>MNRSERVVHLAGYGTIATVLASATWSGPIGAAAGATFGLATLTYLGNVAFDVLASRLRREAEDAVAEKGTTPTPATDGGGEIVPATPVKVLESADRYGGLEHVREDRVREALESAAATGGDRNRCNT</sequence>
<evidence type="ECO:0000313" key="3">
    <source>
        <dbReference type="EMBL" id="QLG62203.1"/>
    </source>
</evidence>
<organism evidence="3 4">
    <name type="scientific">Halorarum salinum</name>
    <dbReference type="NCBI Taxonomy" id="2743089"/>
    <lineage>
        <taxon>Archaea</taxon>
        <taxon>Methanobacteriati</taxon>
        <taxon>Methanobacteriota</taxon>
        <taxon>Stenosarchaea group</taxon>
        <taxon>Halobacteria</taxon>
        <taxon>Halobacteriales</taxon>
        <taxon>Haloferacaceae</taxon>
        <taxon>Halorarum</taxon>
    </lineage>
</organism>
<dbReference type="Proteomes" id="UP000509626">
    <property type="component" value="Chromosome"/>
</dbReference>
<dbReference type="RefSeq" id="WP_179268788.1">
    <property type="nucleotide sequence ID" value="NZ_CP058579.1"/>
</dbReference>
<dbReference type="KEGG" id="halu:HUG12_10860"/>
<keyword evidence="2" id="KW-0472">Membrane</keyword>
<keyword evidence="2" id="KW-0812">Transmembrane</keyword>
<accession>A0A7D5QGF9</accession>
<feature type="transmembrane region" description="Helical" evidence="2">
    <location>
        <begin position="31"/>
        <end position="50"/>
    </location>
</feature>
<dbReference type="EMBL" id="CP058579">
    <property type="protein sequence ID" value="QLG62203.1"/>
    <property type="molecule type" value="Genomic_DNA"/>
</dbReference>
<name>A0A7D5QGF9_9EURY</name>
<dbReference type="AlphaFoldDB" id="A0A7D5QGF9"/>